<dbReference type="KEGG" id="vg:54982531"/>
<dbReference type="Proteomes" id="UP000008647">
    <property type="component" value="Segment"/>
</dbReference>
<name>F1BUN3_9CAUD</name>
<evidence type="ECO:0000313" key="2">
    <source>
        <dbReference type="Proteomes" id="UP000008647"/>
    </source>
</evidence>
<proteinExistence type="predicted"/>
<keyword evidence="2" id="KW-1185">Reference proteome</keyword>
<evidence type="ECO:0000313" key="1">
    <source>
        <dbReference type="EMBL" id="ADX32383.1"/>
    </source>
</evidence>
<dbReference type="GeneID" id="54982531"/>
<dbReference type="RefSeq" id="YP_009792329.1">
    <property type="nucleotide sequence ID" value="NC_047854.1"/>
</dbReference>
<reference evidence="1 2" key="1">
    <citation type="journal article" date="2011" name="Arch. Virol.">
        <title>Complete genomic sequence of virulent Cronobacter sakazakii phage ESSI-2 isolated from swine feces.</title>
        <authorList>
            <person name="Lee Y.D."/>
            <person name="Chang H.I."/>
            <person name="Park J.H."/>
        </authorList>
    </citation>
    <scope>NUCLEOTIDE SEQUENCE [LARGE SCALE GENOMIC DNA]</scope>
</reference>
<accession>F1BUN3</accession>
<sequence length="234" mass="26808">MVRGWHQVNRISRAPPRLDHCGYFADAQRARRVKYGPYASKSLNLRFPHFCLTVSATPERRLNGQPVARANQMLRVVEEKRVKANEAAFLGTFGSKGADIIHRHAPCFHFLHQTLFFYCDNRHCSVSCVVMQLRTLLQYLEYLRRNNHFRAVLNRYTRLCLAVSGTGYKIITTQRAKAAEHVARLLNTGANLHHPSNADTRIKLTPVALRQGGFKFTGAGNRRRMKNHTAPFRL</sequence>
<protein>
    <submittedName>
        <fullName evidence="1">Uncharacterized protein</fullName>
    </submittedName>
</protein>
<dbReference type="EMBL" id="HQ110083">
    <property type="protein sequence ID" value="ADX32383.1"/>
    <property type="molecule type" value="Genomic_DNA"/>
</dbReference>
<organism evidence="1 2">
    <name type="scientific">Cronobacter phage ESSI-2</name>
    <dbReference type="NCBI Taxonomy" id="947842"/>
    <lineage>
        <taxon>Viruses</taxon>
        <taxon>Duplodnaviria</taxon>
        <taxon>Heunggongvirae</taxon>
        <taxon>Uroviricota</taxon>
        <taxon>Caudoviricetes</taxon>
        <taxon>Peduoviridae</taxon>
        <taxon>Seongnamvirus</taxon>
        <taxon>Seongnamvirus ESSI2</taxon>
    </lineage>
</organism>